<keyword evidence="5" id="KW-0547">Nucleotide-binding</keyword>
<evidence type="ECO:0000256" key="6">
    <source>
        <dbReference type="ARBA" id="ARBA00022840"/>
    </source>
</evidence>
<dbReference type="EC" id="2.7.1.26" evidence="1"/>
<organism evidence="10 11">
    <name type="scientific">Arthrobacter hankyongi</name>
    <dbReference type="NCBI Taxonomy" id="2904801"/>
    <lineage>
        <taxon>Bacteria</taxon>
        <taxon>Bacillati</taxon>
        <taxon>Actinomycetota</taxon>
        <taxon>Actinomycetes</taxon>
        <taxon>Micrococcales</taxon>
        <taxon>Micrococcaceae</taxon>
        <taxon>Arthrobacter</taxon>
    </lineage>
</organism>
<evidence type="ECO:0000313" key="11">
    <source>
        <dbReference type="Proteomes" id="UP001165368"/>
    </source>
</evidence>
<reference evidence="10" key="1">
    <citation type="submission" date="2022-01" db="EMBL/GenBank/DDBJ databases">
        <authorList>
            <person name="Jo J.-H."/>
            <person name="Im W.-T."/>
        </authorList>
    </citation>
    <scope>NUCLEOTIDE SEQUENCE</scope>
    <source>
        <strain evidence="10">I2-34</strain>
    </source>
</reference>
<evidence type="ECO:0000256" key="3">
    <source>
        <dbReference type="ARBA" id="ARBA00022643"/>
    </source>
</evidence>
<dbReference type="PANTHER" id="PTHR22749:SF6">
    <property type="entry name" value="RIBOFLAVIN KINASE"/>
    <property type="match status" value="1"/>
</dbReference>
<keyword evidence="4" id="KW-0808">Transferase</keyword>
<sequence>MKALTNANAPSGTSRLQSGATAGDPISGAIRLEGVVEHGDARGRELGFPTANIAIPEGDIRDGVWAGTVRLGPDGEGRTYAAAVSVGRRPTYYRKGTRLLEAHLLDFNGDLYGRSVQVSLHEYIRPQRRFRGTDELAAQIRDDVASVRSWATTAQAGAAGTGPNGAAADALTPESDKRLHRPTPRNHLEWSLLINAWVEIRHDGRVIRTGFVEDAMPDSTALWIAADANGPRQMFEASQGHQVWVTPQELPGDLRYRMTTKQMYEATSAPNA</sequence>
<dbReference type="PANTHER" id="PTHR22749">
    <property type="entry name" value="RIBOFLAVIN KINASE/FMN ADENYLYLTRANSFERASE"/>
    <property type="match status" value="1"/>
</dbReference>
<dbReference type="Pfam" id="PF01687">
    <property type="entry name" value="Flavokinase"/>
    <property type="match status" value="1"/>
</dbReference>
<dbReference type="GO" id="GO:0016301">
    <property type="term" value="F:kinase activity"/>
    <property type="evidence" value="ECO:0007669"/>
    <property type="project" value="UniProtKB-KW"/>
</dbReference>
<evidence type="ECO:0000256" key="8">
    <source>
        <dbReference type="SAM" id="MobiDB-lite"/>
    </source>
</evidence>
<dbReference type="EMBL" id="JAKLTQ010000030">
    <property type="protein sequence ID" value="MCG2624726.1"/>
    <property type="molecule type" value="Genomic_DNA"/>
</dbReference>
<evidence type="ECO:0000256" key="1">
    <source>
        <dbReference type="ARBA" id="ARBA00012105"/>
    </source>
</evidence>
<keyword evidence="2" id="KW-0285">Flavoprotein</keyword>
<keyword evidence="3" id="KW-0288">FMN</keyword>
<feature type="domain" description="Riboflavin kinase" evidence="9">
    <location>
        <begin position="29"/>
        <end position="152"/>
    </location>
</feature>
<dbReference type="Gene3D" id="2.40.30.30">
    <property type="entry name" value="Riboflavin kinase-like"/>
    <property type="match status" value="1"/>
</dbReference>
<dbReference type="SUPFAM" id="SSF82114">
    <property type="entry name" value="Riboflavin kinase-like"/>
    <property type="match status" value="1"/>
</dbReference>
<dbReference type="RefSeq" id="WP_237827036.1">
    <property type="nucleotide sequence ID" value="NZ_JAKLTQ010000030.1"/>
</dbReference>
<keyword evidence="11" id="KW-1185">Reference proteome</keyword>
<proteinExistence type="predicted"/>
<evidence type="ECO:0000313" key="10">
    <source>
        <dbReference type="EMBL" id="MCG2624726.1"/>
    </source>
</evidence>
<dbReference type="InterPro" id="IPR023468">
    <property type="entry name" value="Riboflavin_kinase"/>
</dbReference>
<dbReference type="Proteomes" id="UP001165368">
    <property type="component" value="Unassembled WGS sequence"/>
</dbReference>
<evidence type="ECO:0000259" key="9">
    <source>
        <dbReference type="SMART" id="SM00904"/>
    </source>
</evidence>
<accession>A0ABS9LDT7</accession>
<keyword evidence="10" id="KW-0418">Kinase</keyword>
<evidence type="ECO:0000256" key="2">
    <source>
        <dbReference type="ARBA" id="ARBA00022630"/>
    </source>
</evidence>
<feature type="region of interest" description="Disordered" evidence="8">
    <location>
        <begin position="154"/>
        <end position="182"/>
    </location>
</feature>
<evidence type="ECO:0000256" key="4">
    <source>
        <dbReference type="ARBA" id="ARBA00022679"/>
    </source>
</evidence>
<dbReference type="InterPro" id="IPR023465">
    <property type="entry name" value="Riboflavin_kinase_dom_sf"/>
</dbReference>
<evidence type="ECO:0000256" key="5">
    <source>
        <dbReference type="ARBA" id="ARBA00022741"/>
    </source>
</evidence>
<comment type="caution">
    <text evidence="10">The sequence shown here is derived from an EMBL/GenBank/DDBJ whole genome shotgun (WGS) entry which is preliminary data.</text>
</comment>
<comment type="catalytic activity">
    <reaction evidence="7">
        <text>riboflavin + ATP = FMN + ADP + H(+)</text>
        <dbReference type="Rhea" id="RHEA:14357"/>
        <dbReference type="ChEBI" id="CHEBI:15378"/>
        <dbReference type="ChEBI" id="CHEBI:30616"/>
        <dbReference type="ChEBI" id="CHEBI:57986"/>
        <dbReference type="ChEBI" id="CHEBI:58210"/>
        <dbReference type="ChEBI" id="CHEBI:456216"/>
        <dbReference type="EC" id="2.7.1.26"/>
    </reaction>
</comment>
<name>A0ABS9LDT7_9MICC</name>
<dbReference type="SMART" id="SM00904">
    <property type="entry name" value="Flavokinase"/>
    <property type="match status" value="1"/>
</dbReference>
<gene>
    <name evidence="10" type="ORF">LVY72_22830</name>
</gene>
<dbReference type="InterPro" id="IPR015865">
    <property type="entry name" value="Riboflavin_kinase_bac/euk"/>
</dbReference>
<keyword evidence="6" id="KW-0067">ATP-binding</keyword>
<feature type="region of interest" description="Disordered" evidence="8">
    <location>
        <begin position="1"/>
        <end position="23"/>
    </location>
</feature>
<protein>
    <recommendedName>
        <fullName evidence="1">riboflavin kinase</fullName>
        <ecNumber evidence="1">2.7.1.26</ecNumber>
    </recommendedName>
</protein>
<evidence type="ECO:0000256" key="7">
    <source>
        <dbReference type="ARBA" id="ARBA00047880"/>
    </source>
</evidence>
<feature type="compositionally biased region" description="Polar residues" evidence="8">
    <location>
        <begin position="1"/>
        <end position="20"/>
    </location>
</feature>